<reference evidence="9" key="2">
    <citation type="journal article" date="2021" name="PeerJ">
        <title>Extensive microbial diversity within the chicken gut microbiome revealed by metagenomics and culture.</title>
        <authorList>
            <person name="Gilroy R."/>
            <person name="Ravi A."/>
            <person name="Getino M."/>
            <person name="Pursley I."/>
            <person name="Horton D.L."/>
            <person name="Alikhan N.F."/>
            <person name="Baker D."/>
            <person name="Gharbi K."/>
            <person name="Hall N."/>
            <person name="Watson M."/>
            <person name="Adriaenssens E.M."/>
            <person name="Foster-Nyarko E."/>
            <person name="Jarju S."/>
            <person name="Secka A."/>
            <person name="Antonio M."/>
            <person name="Oren A."/>
            <person name="Chaudhuri R.R."/>
            <person name="La Ragione R."/>
            <person name="Hildebrand F."/>
            <person name="Pallen M.J."/>
        </authorList>
    </citation>
    <scope>NUCLEOTIDE SEQUENCE</scope>
    <source>
        <strain evidence="9">B2-22910</strain>
    </source>
</reference>
<keyword evidence="3" id="KW-0813">Transport</keyword>
<feature type="chain" id="PRO_5039065560" evidence="8">
    <location>
        <begin position="23"/>
        <end position="452"/>
    </location>
</feature>
<comment type="subcellular location">
    <subcellularLocation>
        <location evidence="1">Cell outer membrane</location>
    </subcellularLocation>
</comment>
<evidence type="ECO:0000256" key="5">
    <source>
        <dbReference type="ARBA" id="ARBA00022692"/>
    </source>
</evidence>
<comment type="caution">
    <text evidence="9">The sequence shown here is derived from an EMBL/GenBank/DDBJ whole genome shotgun (WGS) entry which is preliminary data.</text>
</comment>
<dbReference type="GO" id="GO:0015288">
    <property type="term" value="F:porin activity"/>
    <property type="evidence" value="ECO:0007669"/>
    <property type="project" value="TreeGrafter"/>
</dbReference>
<dbReference type="SUPFAM" id="SSF56954">
    <property type="entry name" value="Outer membrane efflux proteins (OEP)"/>
    <property type="match status" value="1"/>
</dbReference>
<evidence type="ECO:0000313" key="10">
    <source>
        <dbReference type="Proteomes" id="UP000823603"/>
    </source>
</evidence>
<keyword evidence="5" id="KW-0812">Transmembrane</keyword>
<feature type="signal peptide" evidence="8">
    <location>
        <begin position="1"/>
        <end position="22"/>
    </location>
</feature>
<dbReference type="PANTHER" id="PTHR30026:SF20">
    <property type="entry name" value="OUTER MEMBRANE PROTEIN TOLC"/>
    <property type="match status" value="1"/>
</dbReference>
<dbReference type="EMBL" id="JADIMB010000103">
    <property type="protein sequence ID" value="MBO8471524.1"/>
    <property type="molecule type" value="Genomic_DNA"/>
</dbReference>
<dbReference type="InterPro" id="IPR051906">
    <property type="entry name" value="TolC-like"/>
</dbReference>
<keyword evidence="4" id="KW-1134">Transmembrane beta strand</keyword>
<evidence type="ECO:0000256" key="8">
    <source>
        <dbReference type="SAM" id="SignalP"/>
    </source>
</evidence>
<keyword evidence="7" id="KW-0998">Cell outer membrane</keyword>
<comment type="similarity">
    <text evidence="2">Belongs to the outer membrane factor (OMF) (TC 1.B.17) family.</text>
</comment>
<dbReference type="Pfam" id="PF02321">
    <property type="entry name" value="OEP"/>
    <property type="match status" value="2"/>
</dbReference>
<evidence type="ECO:0000256" key="1">
    <source>
        <dbReference type="ARBA" id="ARBA00004442"/>
    </source>
</evidence>
<evidence type="ECO:0000256" key="2">
    <source>
        <dbReference type="ARBA" id="ARBA00007613"/>
    </source>
</evidence>
<dbReference type="Proteomes" id="UP000823603">
    <property type="component" value="Unassembled WGS sequence"/>
</dbReference>
<proteinExistence type="inferred from homology"/>
<evidence type="ECO:0000256" key="6">
    <source>
        <dbReference type="ARBA" id="ARBA00023136"/>
    </source>
</evidence>
<dbReference type="GO" id="GO:1990281">
    <property type="term" value="C:efflux pump complex"/>
    <property type="evidence" value="ECO:0007669"/>
    <property type="project" value="TreeGrafter"/>
</dbReference>
<dbReference type="GO" id="GO:0009279">
    <property type="term" value="C:cell outer membrane"/>
    <property type="evidence" value="ECO:0007669"/>
    <property type="project" value="UniProtKB-SubCell"/>
</dbReference>
<dbReference type="AlphaFoldDB" id="A0A9D9IF30"/>
<dbReference type="InterPro" id="IPR003423">
    <property type="entry name" value="OMP_efflux"/>
</dbReference>
<evidence type="ECO:0000256" key="4">
    <source>
        <dbReference type="ARBA" id="ARBA00022452"/>
    </source>
</evidence>
<dbReference type="PANTHER" id="PTHR30026">
    <property type="entry name" value="OUTER MEMBRANE PROTEIN TOLC"/>
    <property type="match status" value="1"/>
</dbReference>
<gene>
    <name evidence="9" type="ORF">IAB82_07000</name>
</gene>
<accession>A0A9D9IF30</accession>
<dbReference type="Gene3D" id="1.20.1600.10">
    <property type="entry name" value="Outer membrane efflux proteins (OEP)"/>
    <property type="match status" value="1"/>
</dbReference>
<organism evidence="9 10">
    <name type="scientific">Candidatus Cryptobacteroides faecavium</name>
    <dbReference type="NCBI Taxonomy" id="2840762"/>
    <lineage>
        <taxon>Bacteria</taxon>
        <taxon>Pseudomonadati</taxon>
        <taxon>Bacteroidota</taxon>
        <taxon>Bacteroidia</taxon>
        <taxon>Bacteroidales</taxon>
        <taxon>Candidatus Cryptobacteroides</taxon>
    </lineage>
</organism>
<evidence type="ECO:0000256" key="7">
    <source>
        <dbReference type="ARBA" id="ARBA00023237"/>
    </source>
</evidence>
<evidence type="ECO:0000313" key="9">
    <source>
        <dbReference type="EMBL" id="MBO8471524.1"/>
    </source>
</evidence>
<keyword evidence="6" id="KW-0472">Membrane</keyword>
<name>A0A9D9IF30_9BACT</name>
<reference evidence="9" key="1">
    <citation type="submission" date="2020-10" db="EMBL/GenBank/DDBJ databases">
        <authorList>
            <person name="Gilroy R."/>
        </authorList>
    </citation>
    <scope>NUCLEOTIDE SEQUENCE</scope>
    <source>
        <strain evidence="9">B2-22910</strain>
    </source>
</reference>
<keyword evidence="8" id="KW-0732">Signal</keyword>
<dbReference type="GO" id="GO:0015562">
    <property type="term" value="F:efflux transmembrane transporter activity"/>
    <property type="evidence" value="ECO:0007669"/>
    <property type="project" value="InterPro"/>
</dbReference>
<evidence type="ECO:0000256" key="3">
    <source>
        <dbReference type="ARBA" id="ARBA00022448"/>
    </source>
</evidence>
<sequence>MKQDSIKQILLLAACMWIPVHADAQQPLMVESGAQAAEEWSLEQCISYALEHNTDIATGQLEVESGKVNLNSARMSRLPELSASLGGNVYFGRSPSRDASYIDNSQISGSLGISANVPVYQGLRIKHEIDKAKIDFEAATHNLELARKNISLNIASLFLQVMYDKELVSIAESQLELSSSQLELYRGQYESGRVSRSEVVRNESLVAADRASLTQNENTYVLALLDLRQAMNLPDSIAIVPVMKDMEVPRIEEIPALSQIYDQSVRLHPSIKYAEASLESSLLALKSAKSSYQPTVYFSAGYGNSVYSNLTDKSMNTSFWNQLQGNGNEYIGLSISIPIFSRNTVRNNVKLSKLNVTRQELVLSESQKALKKEIEQAYYGAIAAYSTLNSSQKALEAALLAFENEKASLESGRSDMYDYANAKAEVEKAQATLAHSKYDFILRVKILRFYMV</sequence>
<protein>
    <submittedName>
        <fullName evidence="9">TolC family protein</fullName>
    </submittedName>
</protein>